<proteinExistence type="predicted"/>
<protein>
    <submittedName>
        <fullName evidence="1">Uncharacterized protein</fullName>
    </submittedName>
</protein>
<organism evidence="1">
    <name type="scientific">Podoviridae sp. ct1h53</name>
    <dbReference type="NCBI Taxonomy" id="2826536"/>
    <lineage>
        <taxon>Viruses</taxon>
        <taxon>Duplodnaviria</taxon>
        <taxon>Heunggongvirae</taxon>
        <taxon>Uroviricota</taxon>
        <taxon>Caudoviricetes</taxon>
    </lineage>
</organism>
<accession>A0A8S5MH12</accession>
<dbReference type="EMBL" id="BK014902">
    <property type="protein sequence ID" value="DAD81496.1"/>
    <property type="molecule type" value="Genomic_DNA"/>
</dbReference>
<reference evidence="1" key="1">
    <citation type="journal article" date="2021" name="Proc. Natl. Acad. Sci. U.S.A.">
        <title>A Catalog of Tens of Thousands of Viruses from Human Metagenomes Reveals Hidden Associations with Chronic Diseases.</title>
        <authorList>
            <person name="Tisza M.J."/>
            <person name="Buck C.B."/>
        </authorList>
    </citation>
    <scope>NUCLEOTIDE SEQUENCE</scope>
    <source>
        <strain evidence="1">Ct1h53</strain>
    </source>
</reference>
<sequence length="65" mass="7506">MEKKEFKVGEVSTAGLVRLKCVEGDTCDRRIFEKYNYCSCTDMIIGPCEHIDRQDNKDVIFIKAD</sequence>
<name>A0A8S5MH12_9CAUD</name>
<evidence type="ECO:0000313" key="1">
    <source>
        <dbReference type="EMBL" id="DAD81496.1"/>
    </source>
</evidence>